<evidence type="ECO:0000256" key="1">
    <source>
        <dbReference type="SAM" id="MobiDB-lite"/>
    </source>
</evidence>
<name>A0A1Y5TBW7_9RHOB</name>
<keyword evidence="2" id="KW-0472">Membrane</keyword>
<reference evidence="3 4" key="1">
    <citation type="submission" date="2017-03" db="EMBL/GenBank/DDBJ databases">
        <authorList>
            <person name="Afonso C.L."/>
            <person name="Miller P.J."/>
            <person name="Scott M.A."/>
            <person name="Spackman E."/>
            <person name="Goraichik I."/>
            <person name="Dimitrov K.M."/>
            <person name="Suarez D.L."/>
            <person name="Swayne D.E."/>
        </authorList>
    </citation>
    <scope>NUCLEOTIDE SEQUENCE [LARGE SCALE GENOMIC DNA]</scope>
    <source>
        <strain evidence="3 4">CECT 7680</strain>
    </source>
</reference>
<evidence type="ECO:0000313" key="4">
    <source>
        <dbReference type="Proteomes" id="UP000193409"/>
    </source>
</evidence>
<evidence type="ECO:0000313" key="3">
    <source>
        <dbReference type="EMBL" id="SLN56894.1"/>
    </source>
</evidence>
<keyword evidence="2" id="KW-1133">Transmembrane helix</keyword>
<proteinExistence type="predicted"/>
<keyword evidence="4" id="KW-1185">Reference proteome</keyword>
<evidence type="ECO:0008006" key="5">
    <source>
        <dbReference type="Google" id="ProtNLM"/>
    </source>
</evidence>
<dbReference type="AlphaFoldDB" id="A0A1Y5TBW7"/>
<protein>
    <recommendedName>
        <fullName evidence="5">Periplasmic heavy metal sensor</fullName>
    </recommendedName>
</protein>
<feature type="transmembrane region" description="Helical" evidence="2">
    <location>
        <begin position="21"/>
        <end position="42"/>
    </location>
</feature>
<sequence>MTQDADIKTEKQGGASRWTKILLGLSLSLNALVVALALGAFLSPEGPRKGPPRVKDIGANALVRALPDDRQKALREALRARIGKDPVRGHADLRAMQREMQAALRAEPFDVGRLDEIMQQTEARREAQIAIGREVFLEQIKQMSPEERRAFADRLEELGRRGPGKPRP</sequence>
<dbReference type="Proteomes" id="UP000193409">
    <property type="component" value="Unassembled WGS sequence"/>
</dbReference>
<accession>A0A1Y5TBW7</accession>
<dbReference type="OrthoDB" id="7876971at2"/>
<dbReference type="RefSeq" id="WP_085869498.1">
    <property type="nucleotide sequence ID" value="NZ_FWFQ01000024.1"/>
</dbReference>
<feature type="compositionally biased region" description="Basic and acidic residues" evidence="1">
    <location>
        <begin position="146"/>
        <end position="160"/>
    </location>
</feature>
<feature type="region of interest" description="Disordered" evidence="1">
    <location>
        <begin position="146"/>
        <end position="168"/>
    </location>
</feature>
<organism evidence="3 4">
    <name type="scientific">Pseudoruegeria aquimaris</name>
    <dbReference type="NCBI Taxonomy" id="393663"/>
    <lineage>
        <taxon>Bacteria</taxon>
        <taxon>Pseudomonadati</taxon>
        <taxon>Pseudomonadota</taxon>
        <taxon>Alphaproteobacteria</taxon>
        <taxon>Rhodobacterales</taxon>
        <taxon>Roseobacteraceae</taxon>
        <taxon>Pseudoruegeria</taxon>
    </lineage>
</organism>
<evidence type="ECO:0000256" key="2">
    <source>
        <dbReference type="SAM" id="Phobius"/>
    </source>
</evidence>
<dbReference type="InterPro" id="IPR025961">
    <property type="entry name" value="Metal_resist"/>
</dbReference>
<dbReference type="Pfam" id="PF13801">
    <property type="entry name" value="Metal_resist"/>
    <property type="match status" value="1"/>
</dbReference>
<gene>
    <name evidence="3" type="ORF">PSA7680_02963</name>
</gene>
<dbReference type="EMBL" id="FWFQ01000024">
    <property type="protein sequence ID" value="SLN56894.1"/>
    <property type="molecule type" value="Genomic_DNA"/>
</dbReference>
<keyword evidence="2" id="KW-0812">Transmembrane</keyword>